<feature type="signal peptide" evidence="1">
    <location>
        <begin position="1"/>
        <end position="22"/>
    </location>
</feature>
<reference evidence="2" key="1">
    <citation type="submission" date="2020-08" db="EMBL/GenBank/DDBJ databases">
        <title>Genome public.</title>
        <authorList>
            <person name="Liu C."/>
            <person name="Sun Q."/>
        </authorList>
    </citation>
    <scope>NUCLEOTIDE SEQUENCE</scope>
    <source>
        <strain evidence="2">NSJ-50</strain>
    </source>
</reference>
<comment type="caution">
    <text evidence="2">The sequence shown here is derived from an EMBL/GenBank/DDBJ whole genome shotgun (WGS) entry which is preliminary data.</text>
</comment>
<dbReference type="RefSeq" id="WP_262431104.1">
    <property type="nucleotide sequence ID" value="NZ_JACRTE010000001.1"/>
</dbReference>
<accession>A0A926FB20</accession>
<feature type="chain" id="PRO_5038124321" evidence="1">
    <location>
        <begin position="23"/>
        <end position="702"/>
    </location>
</feature>
<evidence type="ECO:0000313" key="2">
    <source>
        <dbReference type="EMBL" id="MBC8595402.1"/>
    </source>
</evidence>
<dbReference type="AlphaFoldDB" id="A0A926FB20"/>
<evidence type="ECO:0000313" key="3">
    <source>
        <dbReference type="Proteomes" id="UP000647416"/>
    </source>
</evidence>
<keyword evidence="1" id="KW-0732">Signal</keyword>
<organism evidence="2 3">
    <name type="scientific">Qingrenia yutianensis</name>
    <dbReference type="NCBI Taxonomy" id="2763676"/>
    <lineage>
        <taxon>Bacteria</taxon>
        <taxon>Bacillati</taxon>
        <taxon>Bacillota</taxon>
        <taxon>Clostridia</taxon>
        <taxon>Eubacteriales</taxon>
        <taxon>Oscillospiraceae</taxon>
        <taxon>Qingrenia</taxon>
    </lineage>
</organism>
<proteinExistence type="predicted"/>
<protein>
    <submittedName>
        <fullName evidence="2">Uncharacterized protein</fullName>
    </submittedName>
</protein>
<dbReference type="Proteomes" id="UP000647416">
    <property type="component" value="Unassembled WGS sequence"/>
</dbReference>
<sequence>MKKLVCILLTLCMLMSAVSVLAFEQVLDENGSPKYTSSANYTNSGDINDTNTEYEFKSPSGYYYTVIPVDTVTVDGEKQYLFISNNYYGKFPDGTVALTGSATKEEREKFIFDPEITTSYAYWLNNGFFDGSKKAVAVNSNGGVALDSEIASYIRTHDWYVNGYNGKSTDNTYIDKKYNFDYTVNCKVAVLSIDDIVKYAQYMKKTLKSAGSENTVNADTYACILRTFGALDGAGASSLIKRQNPASGNAANSGSSLCGIRPIFYVSEDYFKNVKLDLTTAGSEVKKIISELNPSVYNDDELLALKGIYTLTEDGSSESLSTDDWYNTAGATIANGTINLPGVGGRFLARNLPGNVKGGIINIETKVIGNTAGSSLNIGFLDPSSNSPSFRYPLYFFDGNFLGYYAEAKTGTGTKYKRLDNNDNDLWYTHFASPRTLRLTVNLDTGNCYVSVSGEKAGANTTANIRYSLGTTVVPYVDSAKTFSRIVFYNSSSIATTLDDIKITYDPNGNAIKSVKKTGDKEIKITVEDYVDLKDVTKDSICLTANSVSAISKDENTITATLTNKLTDGNTCCVIVNDMKRNDVGSANYTIIGNSKVFTVKTPTETVIGAPVISGNLTSGSTVSAASAVTKGTLTDVKPVQFAIAAYNGDRLIGAKIVSVADVNTAAELKAEITLSENATEVRAFIWDANNYPICSAVSKNK</sequence>
<keyword evidence="3" id="KW-1185">Reference proteome</keyword>
<gene>
    <name evidence="2" type="ORF">H8706_00770</name>
</gene>
<evidence type="ECO:0000256" key="1">
    <source>
        <dbReference type="SAM" id="SignalP"/>
    </source>
</evidence>
<dbReference type="EMBL" id="JACRTE010000001">
    <property type="protein sequence ID" value="MBC8595402.1"/>
    <property type="molecule type" value="Genomic_DNA"/>
</dbReference>
<name>A0A926FB20_9FIRM</name>